<reference evidence="31" key="3">
    <citation type="journal article" date="2014" name="Nature">
        <title>Elephant shark genome provides unique insights into gnathostome evolution.</title>
        <authorList>
            <consortium name="International Elephant Shark Genome Sequencing Consortium"/>
            <person name="Venkatesh B."/>
            <person name="Lee A.P."/>
            <person name="Ravi V."/>
            <person name="Maurya A.K."/>
            <person name="Lian M.M."/>
            <person name="Swann J.B."/>
            <person name="Ohta Y."/>
            <person name="Flajnik M.F."/>
            <person name="Sutoh Y."/>
            <person name="Kasahara M."/>
            <person name="Hoon S."/>
            <person name="Gangu V."/>
            <person name="Roy S.W."/>
            <person name="Irimia M."/>
            <person name="Korzh V."/>
            <person name="Kondrychyn I."/>
            <person name="Lim Z.W."/>
            <person name="Tay B.H."/>
            <person name="Tohari S."/>
            <person name="Kong K.W."/>
            <person name="Ho S."/>
            <person name="Lorente-Galdos B."/>
            <person name="Quilez J."/>
            <person name="Marques-Bonet T."/>
            <person name="Raney B.J."/>
            <person name="Ingham P.W."/>
            <person name="Tay A."/>
            <person name="Hillier L.W."/>
            <person name="Minx P."/>
            <person name="Boehm T."/>
            <person name="Wilson R.K."/>
            <person name="Brenner S."/>
            <person name="Warren W.C."/>
        </authorList>
    </citation>
    <scope>NUCLEOTIDE SEQUENCE [LARGE SCALE GENOMIC DNA]</scope>
</reference>
<evidence type="ECO:0000256" key="24">
    <source>
        <dbReference type="SAM" id="MobiDB-lite"/>
    </source>
</evidence>
<feature type="domain" description="PHD-type" evidence="25">
    <location>
        <begin position="536"/>
        <end position="580"/>
    </location>
</feature>
<keyword evidence="5" id="KW-0678">Repressor</keyword>
<dbReference type="SMART" id="SM00317">
    <property type="entry name" value="SET"/>
    <property type="match status" value="1"/>
</dbReference>
<keyword evidence="4" id="KW-0158">Chromosome</keyword>
<proteinExistence type="predicted"/>
<evidence type="ECO:0000256" key="16">
    <source>
        <dbReference type="ARBA" id="ARBA00023159"/>
    </source>
</evidence>
<keyword evidence="31" id="KW-1185">Reference proteome</keyword>
<dbReference type="InterPro" id="IPR003616">
    <property type="entry name" value="Post-SET_dom"/>
</dbReference>
<dbReference type="GO" id="GO:0005694">
    <property type="term" value="C:chromosome"/>
    <property type="evidence" value="ECO:0007669"/>
    <property type="project" value="UniProtKB-SubCell"/>
</dbReference>
<dbReference type="InterPro" id="IPR011011">
    <property type="entry name" value="Znf_FYVE_PHD"/>
</dbReference>
<dbReference type="SMART" id="SM00293">
    <property type="entry name" value="PWWP"/>
    <property type="match status" value="2"/>
</dbReference>
<dbReference type="InterPro" id="IPR019786">
    <property type="entry name" value="Zinc_finger_PHD-type_CS"/>
</dbReference>
<evidence type="ECO:0000256" key="12">
    <source>
        <dbReference type="ARBA" id="ARBA00022771"/>
    </source>
</evidence>
<reference evidence="31" key="1">
    <citation type="journal article" date="2006" name="Science">
        <title>Ancient noncoding elements conserved in the human genome.</title>
        <authorList>
            <person name="Venkatesh B."/>
            <person name="Kirkness E.F."/>
            <person name="Loh Y.H."/>
            <person name="Halpern A.L."/>
            <person name="Lee A.P."/>
            <person name="Johnson J."/>
            <person name="Dandona N."/>
            <person name="Viswanathan L.D."/>
            <person name="Tay A."/>
            <person name="Venter J.C."/>
            <person name="Strausberg R.L."/>
            <person name="Brenner S."/>
        </authorList>
    </citation>
    <scope>NUCLEOTIDE SEQUENCE [LARGE SCALE GENOMIC DNA]</scope>
</reference>
<evidence type="ECO:0000256" key="22">
    <source>
        <dbReference type="ARBA" id="ARBA00081785"/>
    </source>
</evidence>
<dbReference type="Gene3D" id="3.30.40.10">
    <property type="entry name" value="Zinc/RING finger domain, C3HC4 (zinc finger)"/>
    <property type="match status" value="4"/>
</dbReference>
<reference evidence="30" key="4">
    <citation type="submission" date="2025-08" db="UniProtKB">
        <authorList>
            <consortium name="Ensembl"/>
        </authorList>
    </citation>
    <scope>IDENTIFICATION</scope>
</reference>
<dbReference type="InterPro" id="IPR019787">
    <property type="entry name" value="Znf_PHD-finger"/>
</dbReference>
<dbReference type="InterPro" id="IPR000313">
    <property type="entry name" value="PWWP_dom"/>
</dbReference>
<dbReference type="Pfam" id="PF17982">
    <property type="entry name" value="C5HCH"/>
    <property type="match status" value="1"/>
</dbReference>
<dbReference type="Pfam" id="PF22908">
    <property type="entry name" value="PHD_NSD"/>
    <property type="match status" value="1"/>
</dbReference>
<comment type="subcellular location">
    <subcellularLocation>
        <location evidence="2">Chromosome</location>
    </subcellularLocation>
    <subcellularLocation>
        <location evidence="1">Nucleus</location>
    </subcellularLocation>
</comment>
<evidence type="ECO:0000256" key="18">
    <source>
        <dbReference type="ARBA" id="ARBA00023242"/>
    </source>
</evidence>
<dbReference type="PROSITE" id="PS51215">
    <property type="entry name" value="AWS"/>
    <property type="match status" value="1"/>
</dbReference>
<gene>
    <name evidence="30" type="primary">LOC103189717</name>
</gene>
<sequence length="1076" mass="121971">MDHICEYEFTVGSSLPFSNQQRFSNSLGFSISESSGISYRTGQNDVCGEECYNLQERSAVHLSPGFQDSTSPLEYSVLPLTIVCLISFQCVGRRKKVIPVRFEVGDLIWAKFSRRPWWPGTVCLDPLLKIHTKMKGNRRPCRQYHVQFFGIVTEHAWVASAVVEPFEGRHQYELLVQRNAKNSDDVPRNKVPVLCHLRSSNRVWDLRERRRLLCDAERVGLEMVQDFRGTRELKVEARSSFSSLMAASGSLLVEGQRERRSEVRGSFSLTCIFLTFLHTHMIAATAEGKRQRKPSKKLLESTEDYDQLFIPKKKLKPGFDPLHQVCFIPDFVILDISDIQPDSADEINDLDPFLSTSRKSQMERGGGAAKKENVCQLCEKPGELLLCEGQCCGAFHLKCLGLTKMPEGKFNCSECTTGFHTCFVCRQNGEDVKRCLMPLCGKFYHMECIEKYPTSVALNKGFRCSLHVCLSCHACNPTNPRATKGRMMRCVRCPVAYHANDNCLAAGCVVLASNSIICTNHFTARRGCRHHGHVNVSWCFVCSEGGSLLCCESCPAAFHRECLNIEMPAGKWYCNDCKAGKKPRYKDIIWVKLGRYRWWPAEVCHPKNVPTNIQKMKHEIGEFPVRFFGSNDYFWTYQARVFSYMEGDKGSKDKTCKGLNSIFKKALQEAAERFEELKAQKETRQAQEEKRNEKKPPPYKHIKVNKAVGKVQIFTADLSEISRCNCKPTDENPCGQDSECLNRMLMYECHPAVCPAGEKCQNQCFTKRQYPEVEILKTPGRGWGLCCKGDIKKGQFVNEYVGEVIDEEECYSRIKYAQEHDICNFYMLTLDKDRIIDAGPKGNYSRFMNHSCKPNCETQKWTVNGDTRVGLFALCEILSGSELTFNYHLECLGTGKTACKCGAPNCSGYLGVQPKNAPTSADMKKKPPIPRKRKQQSELVKDHEEECFRCGDSGQLVICKKPGCPKVYHADCLNLNKRPAGKWECPWHQCDVCGKEAISFCELCPSSFCMDHREGALFISKLDGRLSCNEHDPCGPIPLEPGEIREIMPSPNKLVLHALQPLDSTLIRHFVIDGPW</sequence>
<keyword evidence="18" id="KW-0539">Nucleus</keyword>
<keyword evidence="11" id="KW-0677">Repeat</keyword>
<evidence type="ECO:0000256" key="4">
    <source>
        <dbReference type="ARBA" id="ARBA00022454"/>
    </source>
</evidence>
<feature type="region of interest" description="Disordered" evidence="24">
    <location>
        <begin position="677"/>
        <end position="700"/>
    </location>
</feature>
<dbReference type="PROSITE" id="PS50812">
    <property type="entry name" value="PWWP"/>
    <property type="match status" value="2"/>
</dbReference>
<dbReference type="PROSITE" id="PS50868">
    <property type="entry name" value="POST_SET"/>
    <property type="match status" value="1"/>
</dbReference>
<dbReference type="GO" id="GO:0032259">
    <property type="term" value="P:methylation"/>
    <property type="evidence" value="ECO:0007669"/>
    <property type="project" value="UniProtKB-KW"/>
</dbReference>
<name>A0A4W3H7P6_CALMI</name>
<feature type="compositionally biased region" description="Basic and acidic residues" evidence="24">
    <location>
        <begin position="677"/>
        <end position="696"/>
    </location>
</feature>
<evidence type="ECO:0000256" key="19">
    <source>
        <dbReference type="ARBA" id="ARBA00050654"/>
    </source>
</evidence>
<evidence type="ECO:0000256" key="9">
    <source>
        <dbReference type="ARBA" id="ARBA00022691"/>
    </source>
</evidence>
<evidence type="ECO:0000256" key="17">
    <source>
        <dbReference type="ARBA" id="ARBA00023163"/>
    </source>
</evidence>
<evidence type="ECO:0000256" key="8">
    <source>
        <dbReference type="ARBA" id="ARBA00022679"/>
    </source>
</evidence>
<dbReference type="SUPFAM" id="SSF57903">
    <property type="entry name" value="FYVE/PHD zinc finger"/>
    <property type="match status" value="3"/>
</dbReference>
<dbReference type="SMART" id="SM00570">
    <property type="entry name" value="AWS"/>
    <property type="match status" value="1"/>
</dbReference>
<feature type="domain" description="AWS" evidence="29">
    <location>
        <begin position="719"/>
        <end position="769"/>
    </location>
</feature>
<dbReference type="FunFam" id="2.30.30.140:FF:000004">
    <property type="entry name" value="Histone-lysine N-methyltransferase"/>
    <property type="match status" value="1"/>
</dbReference>
<evidence type="ECO:0000259" key="27">
    <source>
        <dbReference type="PROSITE" id="PS50812"/>
    </source>
</evidence>
<evidence type="ECO:0000259" key="28">
    <source>
        <dbReference type="PROSITE" id="PS50868"/>
    </source>
</evidence>
<feature type="domain" description="PWWP" evidence="27">
    <location>
        <begin position="104"/>
        <end position="168"/>
    </location>
</feature>
<evidence type="ECO:0000259" key="29">
    <source>
        <dbReference type="PROSITE" id="PS51215"/>
    </source>
</evidence>
<dbReference type="Pfam" id="PF17907">
    <property type="entry name" value="AWS"/>
    <property type="match status" value="1"/>
</dbReference>
<dbReference type="InterPro" id="IPR047423">
    <property type="entry name" value="PWWP_NSD1_rpt2"/>
</dbReference>
<keyword evidence="8" id="KW-0808">Transferase</keyword>
<dbReference type="InterPro" id="IPR041306">
    <property type="entry name" value="C5HCH"/>
</dbReference>
<dbReference type="Gene3D" id="2.30.30.140">
    <property type="match status" value="2"/>
</dbReference>
<dbReference type="InterPro" id="IPR006560">
    <property type="entry name" value="AWS_dom"/>
</dbReference>
<evidence type="ECO:0000256" key="20">
    <source>
        <dbReference type="ARBA" id="ARBA00066810"/>
    </source>
</evidence>
<evidence type="ECO:0000256" key="21">
    <source>
        <dbReference type="ARBA" id="ARBA00080495"/>
    </source>
</evidence>
<keyword evidence="15" id="KW-0805">Transcription regulation</keyword>
<dbReference type="Gene3D" id="2.170.270.10">
    <property type="entry name" value="SET domain"/>
    <property type="match status" value="1"/>
</dbReference>
<dbReference type="AlphaFoldDB" id="A0A4W3H7P6"/>
<dbReference type="Pfam" id="PF00856">
    <property type="entry name" value="SET"/>
    <property type="match status" value="1"/>
</dbReference>
<evidence type="ECO:0000256" key="13">
    <source>
        <dbReference type="ARBA" id="ARBA00022833"/>
    </source>
</evidence>
<dbReference type="SUPFAM" id="SSF63748">
    <property type="entry name" value="Tudor/PWWP/MBT"/>
    <property type="match status" value="2"/>
</dbReference>
<dbReference type="GeneTree" id="ENSGT00940000155027"/>
<feature type="domain" description="PHD-type" evidence="25">
    <location>
        <begin position="372"/>
        <end position="418"/>
    </location>
</feature>
<keyword evidence="13" id="KW-0862">Zinc</keyword>
<dbReference type="Pfam" id="PF00855">
    <property type="entry name" value="PWWP"/>
    <property type="match status" value="2"/>
</dbReference>
<dbReference type="Proteomes" id="UP000314986">
    <property type="component" value="Unassembled WGS sequence"/>
</dbReference>
<comment type="catalytic activity">
    <reaction evidence="19">
        <text>L-lysyl(36)-[histone H3] + 2 S-adenosyl-L-methionine = N(6),N(6)-dimethyl-L-lysyl(36)-[histone H3] + 2 S-adenosyl-L-homocysteine + 2 H(+)</text>
        <dbReference type="Rhea" id="RHEA:60308"/>
        <dbReference type="Rhea" id="RHEA-COMP:9785"/>
        <dbReference type="Rhea" id="RHEA-COMP:9787"/>
        <dbReference type="ChEBI" id="CHEBI:15378"/>
        <dbReference type="ChEBI" id="CHEBI:29969"/>
        <dbReference type="ChEBI" id="CHEBI:57856"/>
        <dbReference type="ChEBI" id="CHEBI:59789"/>
        <dbReference type="ChEBI" id="CHEBI:61976"/>
        <dbReference type="EC" id="2.1.1.357"/>
    </reaction>
</comment>
<dbReference type="SMART" id="SM00249">
    <property type="entry name" value="PHD"/>
    <property type="match status" value="5"/>
</dbReference>
<dbReference type="Pfam" id="PF00628">
    <property type="entry name" value="PHD"/>
    <property type="match status" value="1"/>
</dbReference>
<evidence type="ECO:0000256" key="14">
    <source>
        <dbReference type="ARBA" id="ARBA00022853"/>
    </source>
</evidence>
<keyword evidence="14" id="KW-0156">Chromatin regulator</keyword>
<evidence type="ECO:0000256" key="11">
    <source>
        <dbReference type="ARBA" id="ARBA00022737"/>
    </source>
</evidence>
<dbReference type="GO" id="GO:0005654">
    <property type="term" value="C:nucleoplasm"/>
    <property type="evidence" value="ECO:0007669"/>
    <property type="project" value="UniProtKB-ARBA"/>
</dbReference>
<evidence type="ECO:0000256" key="15">
    <source>
        <dbReference type="ARBA" id="ARBA00023015"/>
    </source>
</evidence>
<dbReference type="FunFam" id="3.30.40.10:FF:000025">
    <property type="entry name" value="Histone-lysine N-methyltransferase"/>
    <property type="match status" value="1"/>
</dbReference>
<dbReference type="PROSITE" id="PS01359">
    <property type="entry name" value="ZF_PHD_1"/>
    <property type="match status" value="1"/>
</dbReference>
<dbReference type="InterPro" id="IPR046341">
    <property type="entry name" value="SET_dom_sf"/>
</dbReference>
<dbReference type="FunFam" id="3.30.40.10:FF:000201">
    <property type="entry name" value="Histone-lysine N-methyltransferase"/>
    <property type="match status" value="1"/>
</dbReference>
<dbReference type="Ensembl" id="ENSCMIT00000011655.1">
    <property type="protein sequence ID" value="ENSCMIP00000011375.1"/>
    <property type="gene ID" value="ENSCMIG00000005810.1"/>
</dbReference>
<feature type="region of interest" description="Disordered" evidence="24">
    <location>
        <begin position="917"/>
        <end position="936"/>
    </location>
</feature>
<evidence type="ECO:0000259" key="26">
    <source>
        <dbReference type="PROSITE" id="PS50280"/>
    </source>
</evidence>
<keyword evidence="10" id="KW-0479">Metal-binding</keyword>
<keyword evidence="9" id="KW-0949">S-adenosyl-L-methionine</keyword>
<dbReference type="FunFam" id="2.170.270.10:FF:000002">
    <property type="entry name" value="Histone-lysine N-methyltransferase"/>
    <property type="match status" value="1"/>
</dbReference>
<dbReference type="CDD" id="cd20164">
    <property type="entry name" value="PWWP_NSD1_rpt2"/>
    <property type="match status" value="1"/>
</dbReference>
<evidence type="ECO:0000256" key="23">
    <source>
        <dbReference type="PROSITE-ProRule" id="PRU00146"/>
    </source>
</evidence>
<evidence type="ECO:0000313" key="30">
    <source>
        <dbReference type="Ensembl" id="ENSCMIP00000011375.1"/>
    </source>
</evidence>
<evidence type="ECO:0000256" key="3">
    <source>
        <dbReference type="ARBA" id="ARBA00018028"/>
    </source>
</evidence>
<organism evidence="30 31">
    <name type="scientific">Callorhinchus milii</name>
    <name type="common">Ghost shark</name>
    <dbReference type="NCBI Taxonomy" id="7868"/>
    <lineage>
        <taxon>Eukaryota</taxon>
        <taxon>Metazoa</taxon>
        <taxon>Chordata</taxon>
        <taxon>Craniata</taxon>
        <taxon>Vertebrata</taxon>
        <taxon>Chondrichthyes</taxon>
        <taxon>Holocephali</taxon>
        <taxon>Chimaeriformes</taxon>
        <taxon>Callorhinchidae</taxon>
        <taxon>Callorhinchus</taxon>
    </lineage>
</organism>
<dbReference type="PROSITE" id="PS50280">
    <property type="entry name" value="SET"/>
    <property type="match status" value="1"/>
</dbReference>
<dbReference type="InterPro" id="IPR055198">
    <property type="entry name" value="NSD_PHD"/>
</dbReference>
<dbReference type="GO" id="GO:0008270">
    <property type="term" value="F:zinc ion binding"/>
    <property type="evidence" value="ECO:0007669"/>
    <property type="project" value="UniProtKB-KW"/>
</dbReference>
<evidence type="ECO:0000256" key="1">
    <source>
        <dbReference type="ARBA" id="ARBA00004123"/>
    </source>
</evidence>
<dbReference type="PANTHER" id="PTHR22884">
    <property type="entry name" value="SET DOMAIN PROTEINS"/>
    <property type="match status" value="1"/>
</dbReference>
<evidence type="ECO:0000256" key="6">
    <source>
        <dbReference type="ARBA" id="ARBA00022553"/>
    </source>
</evidence>
<evidence type="ECO:0000256" key="2">
    <source>
        <dbReference type="ARBA" id="ARBA00004286"/>
    </source>
</evidence>
<dbReference type="SMART" id="SM00508">
    <property type="entry name" value="PostSET"/>
    <property type="match status" value="1"/>
</dbReference>
<dbReference type="GO" id="GO:0140954">
    <property type="term" value="F:histone H3K36 dimethyltransferase activity"/>
    <property type="evidence" value="ECO:0007669"/>
    <property type="project" value="UniProtKB-EC"/>
</dbReference>
<keyword evidence="12 23" id="KW-0863">Zinc-finger</keyword>
<evidence type="ECO:0000256" key="5">
    <source>
        <dbReference type="ARBA" id="ARBA00022491"/>
    </source>
</evidence>
<keyword evidence="16" id="KW-0010">Activator</keyword>
<dbReference type="GO" id="GO:0016922">
    <property type="term" value="F:nuclear receptor binding"/>
    <property type="evidence" value="ECO:0007669"/>
    <property type="project" value="UniProtKB-ARBA"/>
</dbReference>
<reference evidence="30" key="5">
    <citation type="submission" date="2025-09" db="UniProtKB">
        <authorList>
            <consortium name="Ensembl"/>
        </authorList>
    </citation>
    <scope>IDENTIFICATION</scope>
</reference>
<protein>
    <recommendedName>
        <fullName evidence="3">Histone-lysine N-methyltransferase, H3 lysine-36 specific</fullName>
        <ecNumber evidence="20">2.1.1.357</ecNumber>
    </recommendedName>
    <alternativeName>
        <fullName evidence="21">H3-K36-HMTase</fullName>
    </alternativeName>
    <alternativeName>
        <fullName evidence="22">Nuclear receptor-binding SET domain-containing protein 1</fullName>
    </alternativeName>
</protein>
<dbReference type="FunFam" id="3.30.40.10:FF:000153">
    <property type="entry name" value="Histone-lysine N-methyltransferase NSD2"/>
    <property type="match status" value="1"/>
</dbReference>
<evidence type="ECO:0000313" key="31">
    <source>
        <dbReference type="Proteomes" id="UP000314986"/>
    </source>
</evidence>
<dbReference type="EC" id="2.1.1.357" evidence="20"/>
<dbReference type="InterPro" id="IPR059153">
    <property type="entry name" value="NSD_PHD-1st"/>
</dbReference>
<evidence type="ECO:0000259" key="25">
    <source>
        <dbReference type="PROSITE" id="PS50016"/>
    </source>
</evidence>
<dbReference type="PROSITE" id="PS50016">
    <property type="entry name" value="ZF_PHD_2"/>
    <property type="match status" value="2"/>
</dbReference>
<dbReference type="InterPro" id="IPR001965">
    <property type="entry name" value="Znf_PHD"/>
</dbReference>
<dbReference type="InterPro" id="IPR013083">
    <property type="entry name" value="Znf_RING/FYVE/PHD"/>
</dbReference>
<keyword evidence="17" id="KW-0804">Transcription</keyword>
<feature type="domain" description="PWWP" evidence="27">
    <location>
        <begin position="585"/>
        <end position="647"/>
    </location>
</feature>
<dbReference type="SUPFAM" id="SSF82199">
    <property type="entry name" value="SET domain"/>
    <property type="match status" value="1"/>
</dbReference>
<evidence type="ECO:0000256" key="7">
    <source>
        <dbReference type="ARBA" id="ARBA00022603"/>
    </source>
</evidence>
<dbReference type="Pfam" id="PF23011">
    <property type="entry name" value="PHD-1st_NSD"/>
    <property type="match status" value="1"/>
</dbReference>
<dbReference type="GO" id="GO:0003712">
    <property type="term" value="F:transcription coregulator activity"/>
    <property type="evidence" value="ECO:0007669"/>
    <property type="project" value="UniProtKB-ARBA"/>
</dbReference>
<feature type="domain" description="SET" evidence="26">
    <location>
        <begin position="771"/>
        <end position="888"/>
    </location>
</feature>
<dbReference type="FunFam" id="3.30.40.10:FF:000093">
    <property type="entry name" value="Histone-lysine N-methyltransferase"/>
    <property type="match status" value="1"/>
</dbReference>
<accession>A0A4W3H7P6</accession>
<feature type="domain" description="Post-SET" evidence="28">
    <location>
        <begin position="895"/>
        <end position="911"/>
    </location>
</feature>
<evidence type="ECO:0000256" key="10">
    <source>
        <dbReference type="ARBA" id="ARBA00022723"/>
    </source>
</evidence>
<reference evidence="31" key="2">
    <citation type="journal article" date="2007" name="PLoS Biol.">
        <title>Survey sequencing and comparative analysis of the elephant shark (Callorhinchus milii) genome.</title>
        <authorList>
            <person name="Venkatesh B."/>
            <person name="Kirkness E.F."/>
            <person name="Loh Y.H."/>
            <person name="Halpern A.L."/>
            <person name="Lee A.P."/>
            <person name="Johnson J."/>
            <person name="Dandona N."/>
            <person name="Viswanathan L.D."/>
            <person name="Tay A."/>
            <person name="Venter J.C."/>
            <person name="Strausberg R.L."/>
            <person name="Brenner S."/>
        </authorList>
    </citation>
    <scope>NUCLEOTIDE SEQUENCE [LARGE SCALE GENOMIC DNA]</scope>
</reference>
<dbReference type="InterPro" id="IPR001214">
    <property type="entry name" value="SET_dom"/>
</dbReference>
<keyword evidence="6" id="KW-0597">Phosphoprotein</keyword>
<dbReference type="InterPro" id="IPR055197">
    <property type="entry name" value="PHDvar_NSD"/>
</dbReference>
<dbReference type="InterPro" id="IPR050777">
    <property type="entry name" value="SET2_Histone-Lys_MeTrsfase"/>
</dbReference>
<keyword evidence="7" id="KW-0489">Methyltransferase</keyword>
<dbReference type="Pfam" id="PF23004">
    <property type="entry name" value="PHDvar_NSD"/>
    <property type="match status" value="1"/>
</dbReference>